<protein>
    <submittedName>
        <fullName evidence="2">Uncharacterized protein</fullName>
    </submittedName>
</protein>
<reference evidence="2 3" key="1">
    <citation type="submission" date="2016-11" db="EMBL/GenBank/DDBJ databases">
        <authorList>
            <person name="Jaros S."/>
            <person name="Januszkiewicz K."/>
            <person name="Wedrychowicz H."/>
        </authorList>
    </citation>
    <scope>NUCLEOTIDE SEQUENCE [LARGE SCALE GENOMIC DNA]</scope>
    <source>
        <strain evidence="2 3">DSM 25479</strain>
    </source>
</reference>
<dbReference type="OrthoDB" id="6872206at2"/>
<sequence length="176" mass="20744">MINLLYRLFLTFNSTYLIVVVYLIKEGYYLCYLNKLGWSIYVSWAIFILFPILLTAFSFILAKQLPKDKIGSSSITEIELANNNFLPTYLGYFFVSLSVNNTPTLVVVFSIIYVFTFLSQTLYFNPIFLLFGYHFYFIKTQKNIKIFLITRKKLKNPGDLGFEELRRINNYTFIDL</sequence>
<dbReference type="EMBL" id="FQYI01000015">
    <property type="protein sequence ID" value="SHJ23914.1"/>
    <property type="molecule type" value="Genomic_DNA"/>
</dbReference>
<organism evidence="2 3">
    <name type="scientific">Cruoricaptor ignavus</name>
    <dbReference type="NCBI Taxonomy" id="1118202"/>
    <lineage>
        <taxon>Bacteria</taxon>
        <taxon>Pseudomonadati</taxon>
        <taxon>Bacteroidota</taxon>
        <taxon>Flavobacteriia</taxon>
        <taxon>Flavobacteriales</taxon>
        <taxon>Weeksellaceae</taxon>
        <taxon>Cruoricaptor</taxon>
    </lineage>
</organism>
<keyword evidence="1" id="KW-1133">Transmembrane helix</keyword>
<dbReference type="Proteomes" id="UP000184335">
    <property type="component" value="Unassembled WGS sequence"/>
</dbReference>
<feature type="transmembrane region" description="Helical" evidence="1">
    <location>
        <begin position="121"/>
        <end position="138"/>
    </location>
</feature>
<evidence type="ECO:0000256" key="1">
    <source>
        <dbReference type="SAM" id="Phobius"/>
    </source>
</evidence>
<keyword evidence="1" id="KW-0472">Membrane</keyword>
<feature type="transmembrane region" description="Helical" evidence="1">
    <location>
        <begin position="5"/>
        <end position="24"/>
    </location>
</feature>
<evidence type="ECO:0000313" key="3">
    <source>
        <dbReference type="Proteomes" id="UP000184335"/>
    </source>
</evidence>
<dbReference type="STRING" id="1118202.SAMN05443429_1157"/>
<dbReference type="AlphaFoldDB" id="A0A1M6HP50"/>
<feature type="transmembrane region" description="Helical" evidence="1">
    <location>
        <begin position="89"/>
        <end position="115"/>
    </location>
</feature>
<feature type="transmembrane region" description="Helical" evidence="1">
    <location>
        <begin position="36"/>
        <end position="62"/>
    </location>
</feature>
<keyword evidence="1" id="KW-0812">Transmembrane</keyword>
<name>A0A1M6HP50_9FLAO</name>
<accession>A0A1M6HP50</accession>
<evidence type="ECO:0000313" key="2">
    <source>
        <dbReference type="EMBL" id="SHJ23914.1"/>
    </source>
</evidence>
<keyword evidence="3" id="KW-1185">Reference proteome</keyword>
<gene>
    <name evidence="2" type="ORF">SAMN05443429_1157</name>
</gene>
<proteinExistence type="predicted"/>